<keyword evidence="3" id="KW-1185">Reference proteome</keyword>
<feature type="signal peptide" evidence="1">
    <location>
        <begin position="1"/>
        <end position="22"/>
    </location>
</feature>
<proteinExistence type="predicted"/>
<accession>A0A521DCB2</accession>
<dbReference type="InterPro" id="IPR025631">
    <property type="entry name" value="Porin_10"/>
</dbReference>
<dbReference type="OrthoDB" id="1489309at2"/>
<evidence type="ECO:0000256" key="1">
    <source>
        <dbReference type="SAM" id="SignalP"/>
    </source>
</evidence>
<sequence>MYKTIVLFFFVCFIFGVQHVIAQDLKTTVNENKELDSLRNKLENGKDSVVFTSRFVRYTTLKLTKDSIQTLPLDTSLRGFQNFSPIVQPRRPTINTGNIGLAAQALFYEPSKRIGFDPGFHSLDWYAKGHDDIVYYQARTPFTNLYYAGQYSGDVEQIFHVLHSQNIKKNWNVGASYNRIGANGAYTRQRGDVLNGTLFNWYTSPSKRYTLFANAIWNTMKAYENGSITNDTIFNGSASIDRAAQGIRLSAARQIYRKNTFLIKQSYFVGRIDTLDQEITKKVLPTNKVTYSLRYDKDSYAFQKTAADDHTVLPAGENDLVFTNDSTSVQHIQNEFVYSFFLRGKSASLIKNELKIDAGIRHDYYNYAQVVGRSDKTNFYEHTKAFQNVTLLGSAGYRFSDRVDLNFDVQQLFQGEQAGDFLYEAKSNVLVSKNVGRIALGAYIQNQSPAEIYDSYYGNHYHWTNSFDRTKTVNFSFKYINDKLRLDAGAEYTRITGYLYFKQVNPDVDSTSITPMQENGSINLLKVTIGKKLTYGKFNLDSYIVYQKTSNQSVMPTPEFYTFNSFYVDQTIFKVLKTNIGVDVRYNTKYANYAYNPAVSQFYIGREVKFQTVPVVDFWIRASLRKANIFLKYEYANQGLGSQGYYTVYKYPMPDKIFKIGVNWNFYD</sequence>
<gene>
    <name evidence="2" type="ORF">SAMN06265348_105213</name>
</gene>
<organism evidence="2 3">
    <name type="scientific">Pedobacter westerhofensis</name>
    <dbReference type="NCBI Taxonomy" id="425512"/>
    <lineage>
        <taxon>Bacteria</taxon>
        <taxon>Pseudomonadati</taxon>
        <taxon>Bacteroidota</taxon>
        <taxon>Sphingobacteriia</taxon>
        <taxon>Sphingobacteriales</taxon>
        <taxon>Sphingobacteriaceae</taxon>
        <taxon>Pedobacter</taxon>
    </lineage>
</organism>
<dbReference type="SUPFAM" id="SSF56935">
    <property type="entry name" value="Porins"/>
    <property type="match status" value="1"/>
</dbReference>
<keyword evidence="1" id="KW-0732">Signal</keyword>
<evidence type="ECO:0000313" key="3">
    <source>
        <dbReference type="Proteomes" id="UP000320300"/>
    </source>
</evidence>
<feature type="chain" id="PRO_5021821052" evidence="1">
    <location>
        <begin position="23"/>
        <end position="668"/>
    </location>
</feature>
<reference evidence="2 3" key="1">
    <citation type="submission" date="2017-05" db="EMBL/GenBank/DDBJ databases">
        <authorList>
            <person name="Varghese N."/>
            <person name="Submissions S."/>
        </authorList>
    </citation>
    <scope>NUCLEOTIDE SEQUENCE [LARGE SCALE GENOMIC DNA]</scope>
    <source>
        <strain evidence="2 3">DSM 19036</strain>
    </source>
</reference>
<dbReference type="Proteomes" id="UP000320300">
    <property type="component" value="Unassembled WGS sequence"/>
</dbReference>
<evidence type="ECO:0000313" key="2">
    <source>
        <dbReference type="EMBL" id="SMO69255.1"/>
    </source>
</evidence>
<dbReference type="EMBL" id="FXTN01000005">
    <property type="protein sequence ID" value="SMO69255.1"/>
    <property type="molecule type" value="Genomic_DNA"/>
</dbReference>
<protein>
    <submittedName>
        <fullName evidence="2">Porin</fullName>
    </submittedName>
</protein>
<name>A0A521DCB2_9SPHI</name>
<dbReference type="Pfam" id="PF14121">
    <property type="entry name" value="Porin_10"/>
    <property type="match status" value="1"/>
</dbReference>
<dbReference type="AlphaFoldDB" id="A0A521DCB2"/>
<dbReference type="RefSeq" id="WP_142528339.1">
    <property type="nucleotide sequence ID" value="NZ_CBCSJO010000005.1"/>
</dbReference>